<dbReference type="Proteomes" id="UP000539473">
    <property type="component" value="Unassembled WGS sequence"/>
</dbReference>
<reference evidence="2 3" key="3">
    <citation type="submission" date="2020-08" db="EMBL/GenBank/DDBJ databases">
        <title>Genomic Encyclopedia of Type Strains, Phase IV (KMG-IV): sequencing the most valuable type-strain genomes for metagenomic binning, comparative biology and taxonomic classification.</title>
        <authorList>
            <person name="Goeker M."/>
        </authorList>
    </citation>
    <scope>NUCLEOTIDE SEQUENCE [LARGE SCALE GENOMIC DNA]</scope>
    <source>
        <strain evidence="2 3">DSM 27521</strain>
    </source>
</reference>
<gene>
    <name evidence="1" type="ORF">GCM10017781_35550</name>
    <name evidence="2" type="ORF">HNQ07_003280</name>
</gene>
<reference evidence="1" key="4">
    <citation type="submission" date="2024-05" db="EMBL/GenBank/DDBJ databases">
        <authorList>
            <person name="Sun Q."/>
            <person name="Zhou Y."/>
        </authorList>
    </citation>
    <scope>NUCLEOTIDE SEQUENCE</scope>
    <source>
        <strain evidence="1">CGMCC 1.18437</strain>
    </source>
</reference>
<evidence type="ECO:0000313" key="4">
    <source>
        <dbReference type="Proteomes" id="UP000619376"/>
    </source>
</evidence>
<dbReference type="EMBL" id="BNAJ01000010">
    <property type="protein sequence ID" value="GHF55987.1"/>
    <property type="molecule type" value="Genomic_DNA"/>
</dbReference>
<protein>
    <submittedName>
        <fullName evidence="2">Uncharacterized protein</fullName>
    </submittedName>
</protein>
<dbReference type="AlphaFoldDB" id="A0A7W8NRD0"/>
<dbReference type="Proteomes" id="UP000619376">
    <property type="component" value="Unassembled WGS sequence"/>
</dbReference>
<proteinExistence type="predicted"/>
<evidence type="ECO:0000313" key="2">
    <source>
        <dbReference type="EMBL" id="MBB5377780.1"/>
    </source>
</evidence>
<comment type="caution">
    <text evidence="2">The sequence shown here is derived from an EMBL/GenBank/DDBJ whole genome shotgun (WGS) entry which is preliminary data.</text>
</comment>
<reference evidence="4" key="2">
    <citation type="journal article" date="2019" name="Int. J. Syst. Evol. Microbiol.">
        <title>The Global Catalogue of Microorganisms (GCM) 10K type strain sequencing project: providing services to taxonomists for standard genome sequencing and annotation.</title>
        <authorList>
            <consortium name="The Broad Institute Genomics Platform"/>
            <consortium name="The Broad Institute Genome Sequencing Center for Infectious Disease"/>
            <person name="Wu L."/>
            <person name="Ma J."/>
        </authorList>
    </citation>
    <scope>NUCLEOTIDE SEQUENCE [LARGE SCALE GENOMIC DNA]</scope>
    <source>
        <strain evidence="4">CGMCC 1.18437</strain>
    </source>
</reference>
<sequence length="64" mass="6658">MDDLAAGLASLARKIGLDGHAVEDAPEAAVREFTAAVLEELAARGLIAGQVELDCWAQPRSPLS</sequence>
<organism evidence="2 3">
    <name type="scientific">Deinococcus metalli</name>
    <dbReference type="NCBI Taxonomy" id="1141878"/>
    <lineage>
        <taxon>Bacteria</taxon>
        <taxon>Thermotogati</taxon>
        <taxon>Deinococcota</taxon>
        <taxon>Deinococci</taxon>
        <taxon>Deinococcales</taxon>
        <taxon>Deinococcaceae</taxon>
        <taxon>Deinococcus</taxon>
    </lineage>
</organism>
<evidence type="ECO:0000313" key="1">
    <source>
        <dbReference type="EMBL" id="GHF55987.1"/>
    </source>
</evidence>
<keyword evidence="4" id="KW-1185">Reference proteome</keyword>
<accession>A0A7W8NRD0</accession>
<name>A0A7W8NRD0_9DEIO</name>
<dbReference type="RefSeq" id="WP_184113683.1">
    <property type="nucleotide sequence ID" value="NZ_BNAJ01000010.1"/>
</dbReference>
<dbReference type="EMBL" id="JACHFK010000009">
    <property type="protein sequence ID" value="MBB5377780.1"/>
    <property type="molecule type" value="Genomic_DNA"/>
</dbReference>
<evidence type="ECO:0000313" key="3">
    <source>
        <dbReference type="Proteomes" id="UP000539473"/>
    </source>
</evidence>
<reference evidence="1" key="1">
    <citation type="journal article" date="2014" name="Int. J. Syst. Evol. Microbiol.">
        <title>Complete genome of a new Firmicutes species belonging to the dominant human colonic microbiota ('Ruminococcus bicirculans') reveals two chromosomes and a selective capacity to utilize plant glucans.</title>
        <authorList>
            <consortium name="NISC Comparative Sequencing Program"/>
            <person name="Wegmann U."/>
            <person name="Louis P."/>
            <person name="Goesmann A."/>
            <person name="Henrissat B."/>
            <person name="Duncan S.H."/>
            <person name="Flint H.J."/>
        </authorList>
    </citation>
    <scope>NUCLEOTIDE SEQUENCE</scope>
    <source>
        <strain evidence="1">CGMCC 1.18437</strain>
    </source>
</reference>